<feature type="domain" description="Methyltransferase type 11" evidence="1">
    <location>
        <begin position="79"/>
        <end position="127"/>
    </location>
</feature>
<evidence type="ECO:0000313" key="2">
    <source>
        <dbReference type="EMBL" id="KTD35638.1"/>
    </source>
</evidence>
<dbReference type="InterPro" id="IPR013216">
    <property type="entry name" value="Methyltransf_11"/>
</dbReference>
<organism evidence="3 5">
    <name type="scientific">Legionella moravica</name>
    <dbReference type="NCBI Taxonomy" id="39962"/>
    <lineage>
        <taxon>Bacteria</taxon>
        <taxon>Pseudomonadati</taxon>
        <taxon>Pseudomonadota</taxon>
        <taxon>Gammaproteobacteria</taxon>
        <taxon>Legionellales</taxon>
        <taxon>Legionellaceae</taxon>
        <taxon>Legionella</taxon>
    </lineage>
</organism>
<evidence type="ECO:0000259" key="1">
    <source>
        <dbReference type="Pfam" id="PF08241"/>
    </source>
</evidence>
<evidence type="ECO:0000313" key="5">
    <source>
        <dbReference type="Proteomes" id="UP000254040"/>
    </source>
</evidence>
<dbReference type="RefSeq" id="WP_028384642.1">
    <property type="nucleotide sequence ID" value="NZ_CAAAJG010000014.1"/>
</dbReference>
<dbReference type="Proteomes" id="UP000254040">
    <property type="component" value="Unassembled WGS sequence"/>
</dbReference>
<dbReference type="GO" id="GO:0008757">
    <property type="term" value="F:S-adenosylmethionine-dependent methyltransferase activity"/>
    <property type="evidence" value="ECO:0007669"/>
    <property type="project" value="InterPro"/>
</dbReference>
<evidence type="ECO:0000313" key="3">
    <source>
        <dbReference type="EMBL" id="STX62768.1"/>
    </source>
</evidence>
<dbReference type="STRING" id="39962.Lmor_1085"/>
<dbReference type="Gene3D" id="3.40.50.150">
    <property type="entry name" value="Vaccinia Virus protein VP39"/>
    <property type="match status" value="1"/>
</dbReference>
<sequence length="247" mass="28321">MLIAQQLHHYQALNKWFQTPLGLSVVHEFANQLAPLNDCLTGETLLQLGNCGDNPWMDSLRFNSKWLASPFDLQKKFSLECSFSQIPLSRNSLDCVIVPLALEPFDNSYTLIDELDRVLKPMGLIVFFSINPWSLWGAAMKLGLLQCYDNRKIKMHTAFNLNRIFLQRGYRQCSLNNFGYIPPVNNQSILKKLTFVDEVGKMVWPFPSGFYCYIAQKYEYISPSLLAQPLEPISVKEYKSPLQPATN</sequence>
<dbReference type="EMBL" id="LNYN01000014">
    <property type="protein sequence ID" value="KTD35638.1"/>
    <property type="molecule type" value="Genomic_DNA"/>
</dbReference>
<proteinExistence type="predicted"/>
<protein>
    <submittedName>
        <fullName evidence="3">Methyl-transferase</fullName>
    </submittedName>
</protein>
<evidence type="ECO:0000313" key="4">
    <source>
        <dbReference type="Proteomes" id="UP000054985"/>
    </source>
</evidence>
<dbReference type="SUPFAM" id="SSF53335">
    <property type="entry name" value="S-adenosyl-L-methionine-dependent methyltransferases"/>
    <property type="match status" value="1"/>
</dbReference>
<dbReference type="AlphaFoldDB" id="A0A378JZE7"/>
<reference evidence="2 4" key="1">
    <citation type="submission" date="2015-11" db="EMBL/GenBank/DDBJ databases">
        <title>Genomic analysis of 38 Legionella species identifies large and diverse effector repertoires.</title>
        <authorList>
            <person name="Burstein D."/>
            <person name="Amaro F."/>
            <person name="Zusman T."/>
            <person name="Lifshitz Z."/>
            <person name="Cohen O."/>
            <person name="Gilbert J.A."/>
            <person name="Pupko T."/>
            <person name="Shuman H.A."/>
            <person name="Segal G."/>
        </authorList>
    </citation>
    <scope>NUCLEOTIDE SEQUENCE [LARGE SCALE GENOMIC DNA]</scope>
    <source>
        <strain evidence="2 4">ATCC 43877</strain>
    </source>
</reference>
<dbReference type="Pfam" id="PF08241">
    <property type="entry name" value="Methyltransf_11"/>
    <property type="match status" value="1"/>
</dbReference>
<accession>A0A378JZE7</accession>
<reference evidence="3 5" key="2">
    <citation type="submission" date="2018-06" db="EMBL/GenBank/DDBJ databases">
        <authorList>
            <consortium name="Pathogen Informatics"/>
            <person name="Doyle S."/>
        </authorList>
    </citation>
    <scope>NUCLEOTIDE SEQUENCE [LARGE SCALE GENOMIC DNA]</scope>
    <source>
        <strain evidence="3 5">NCTC12239</strain>
    </source>
</reference>
<gene>
    <name evidence="2" type="ORF">Lmor_1085</name>
    <name evidence="3" type="ORF">NCTC12239_01707</name>
</gene>
<dbReference type="EMBL" id="UGOG01000001">
    <property type="protein sequence ID" value="STX62768.1"/>
    <property type="molecule type" value="Genomic_DNA"/>
</dbReference>
<dbReference type="InterPro" id="IPR029063">
    <property type="entry name" value="SAM-dependent_MTases_sf"/>
</dbReference>
<dbReference type="OrthoDB" id="6191410at2"/>
<keyword evidence="3" id="KW-0808">Transferase</keyword>
<dbReference type="Proteomes" id="UP000054985">
    <property type="component" value="Unassembled WGS sequence"/>
</dbReference>
<keyword evidence="4" id="KW-1185">Reference proteome</keyword>
<name>A0A378JZE7_9GAMM</name>